<evidence type="ECO:0000256" key="1">
    <source>
        <dbReference type="SAM" id="Phobius"/>
    </source>
</evidence>
<proteinExistence type="predicted"/>
<accession>A0A5J5A1I5</accession>
<keyword evidence="1" id="KW-0812">Transmembrane</keyword>
<feature type="transmembrane region" description="Helical" evidence="1">
    <location>
        <begin position="72"/>
        <end position="97"/>
    </location>
</feature>
<dbReference type="PANTHER" id="PTHR37187:SF7">
    <property type="entry name" value="EXPRESSED PROTEIN"/>
    <property type="match status" value="1"/>
</dbReference>
<dbReference type="EMBL" id="CM018047">
    <property type="protein sequence ID" value="KAA8524139.1"/>
    <property type="molecule type" value="Genomic_DNA"/>
</dbReference>
<keyword evidence="1" id="KW-1133">Transmembrane helix</keyword>
<dbReference type="Proteomes" id="UP000325577">
    <property type="component" value="Linkage Group LG4"/>
</dbReference>
<name>A0A5J5A1I5_9ASTE</name>
<evidence type="ECO:0000313" key="3">
    <source>
        <dbReference type="Proteomes" id="UP000325577"/>
    </source>
</evidence>
<reference evidence="2 3" key="1">
    <citation type="submission" date="2019-09" db="EMBL/GenBank/DDBJ databases">
        <title>A chromosome-level genome assembly of the Chinese tupelo Nyssa sinensis.</title>
        <authorList>
            <person name="Yang X."/>
            <person name="Kang M."/>
            <person name="Yang Y."/>
            <person name="Xiong H."/>
            <person name="Wang M."/>
            <person name="Zhang Z."/>
            <person name="Wang Z."/>
            <person name="Wu H."/>
            <person name="Ma T."/>
            <person name="Liu J."/>
            <person name="Xi Z."/>
        </authorList>
    </citation>
    <scope>NUCLEOTIDE SEQUENCE [LARGE SCALE GENOMIC DNA]</scope>
    <source>
        <strain evidence="2">J267</strain>
        <tissue evidence="2">Leaf</tissue>
    </source>
</reference>
<organism evidence="2 3">
    <name type="scientific">Nyssa sinensis</name>
    <dbReference type="NCBI Taxonomy" id="561372"/>
    <lineage>
        <taxon>Eukaryota</taxon>
        <taxon>Viridiplantae</taxon>
        <taxon>Streptophyta</taxon>
        <taxon>Embryophyta</taxon>
        <taxon>Tracheophyta</taxon>
        <taxon>Spermatophyta</taxon>
        <taxon>Magnoliopsida</taxon>
        <taxon>eudicotyledons</taxon>
        <taxon>Gunneridae</taxon>
        <taxon>Pentapetalae</taxon>
        <taxon>asterids</taxon>
        <taxon>Cornales</taxon>
        <taxon>Nyssaceae</taxon>
        <taxon>Nyssa</taxon>
    </lineage>
</organism>
<sequence length="237" mass="27583">MELYKCKACYLLILLKIVFHVFFSCNTHSHLLNSNCRHSYIYYLYIPWLWISPCTSFTMFRKCLHLGYDLIHIYFVIIYIPFHIFFHLNLCVAWVYLISFMSCLSELMDVMTKVVLKGIEKIMWPTSDRNAGETSGDVELVSKENVANMLQPLDVLAVDKAADEYFYMSDFDPDADADADVDVNVDDANNDDENFYITEIPETAENQRSIPVNPLPLRRTAQMGCCGMFEVWKRSNR</sequence>
<keyword evidence="3" id="KW-1185">Reference proteome</keyword>
<protein>
    <submittedName>
        <fullName evidence="2">Uncharacterized protein</fullName>
    </submittedName>
</protein>
<dbReference type="PANTHER" id="PTHR37187">
    <property type="entry name" value="EXPRESSED PROTEIN"/>
    <property type="match status" value="1"/>
</dbReference>
<feature type="transmembrane region" description="Helical" evidence="1">
    <location>
        <begin position="40"/>
        <end position="60"/>
    </location>
</feature>
<keyword evidence="1" id="KW-0472">Membrane</keyword>
<dbReference type="AlphaFoldDB" id="A0A5J5A1I5"/>
<gene>
    <name evidence="2" type="ORF">F0562_010430</name>
</gene>
<dbReference type="OrthoDB" id="1926326at2759"/>
<evidence type="ECO:0000313" key="2">
    <source>
        <dbReference type="EMBL" id="KAA8524139.1"/>
    </source>
</evidence>